<dbReference type="SUPFAM" id="SSF54106">
    <property type="entry name" value="LysM domain"/>
    <property type="match status" value="1"/>
</dbReference>
<protein>
    <submittedName>
        <fullName evidence="2">LysM repeat protein</fullName>
    </submittedName>
</protein>
<dbReference type="PANTHER" id="PTHR33734">
    <property type="entry name" value="LYSM DOMAIN-CONTAINING GPI-ANCHORED PROTEIN 2"/>
    <property type="match status" value="1"/>
</dbReference>
<dbReference type="InterPro" id="IPR036779">
    <property type="entry name" value="LysM_dom_sf"/>
</dbReference>
<comment type="caution">
    <text evidence="2">The sequence shown here is derived from an EMBL/GenBank/DDBJ whole genome shotgun (WGS) entry which is preliminary data.</text>
</comment>
<accession>A0ABS4JMT2</accession>
<dbReference type="EMBL" id="JAGGLG010000001">
    <property type="protein sequence ID" value="MBP2016848.1"/>
    <property type="molecule type" value="Genomic_DNA"/>
</dbReference>
<dbReference type="InterPro" id="IPR028994">
    <property type="entry name" value="Integrin_alpha_N"/>
</dbReference>
<dbReference type="CDD" id="cd00118">
    <property type="entry name" value="LysM"/>
    <property type="match status" value="1"/>
</dbReference>
<dbReference type="SMART" id="SM00257">
    <property type="entry name" value="LysM"/>
    <property type="match status" value="1"/>
</dbReference>
<feature type="domain" description="LysM" evidence="1">
    <location>
        <begin position="208"/>
        <end position="252"/>
    </location>
</feature>
<organism evidence="2 3">
    <name type="scientific">Symbiobacterium terraclitae</name>
    <dbReference type="NCBI Taxonomy" id="557451"/>
    <lineage>
        <taxon>Bacteria</taxon>
        <taxon>Bacillati</taxon>
        <taxon>Bacillota</taxon>
        <taxon>Clostridia</taxon>
        <taxon>Eubacteriales</taxon>
        <taxon>Symbiobacteriaceae</taxon>
        <taxon>Symbiobacterium</taxon>
    </lineage>
</organism>
<sequence length="262" mass="28128">MAEHGTQGEGGVENQYYRRWRGGGLGRLLLVTTGDLNLDGVPEIVACAGRELKVYHWTGDTYALLAEAALPRDALSLAVGQVDPTGPGTVAVGTRDNILLYALTPTGLVALCQTLLYPNAYFRSLSLDDVNDDGRAEVIAGASGAQTMYLFQVMAVGRESRLEELGRLYVGGLVAARPTSAGEVVTATKDGYVDVYVPCSLLPRESQTVYTVRRGDSLWRLARKFGTSPGAIARANKLEEPYQLTPGQVLIIPGRRSARSPD</sequence>
<dbReference type="SUPFAM" id="SSF69318">
    <property type="entry name" value="Integrin alpha N-terminal domain"/>
    <property type="match status" value="1"/>
</dbReference>
<keyword evidence="3" id="KW-1185">Reference proteome</keyword>
<dbReference type="PROSITE" id="PS51782">
    <property type="entry name" value="LYSM"/>
    <property type="match status" value="1"/>
</dbReference>
<proteinExistence type="predicted"/>
<dbReference type="PANTHER" id="PTHR33734:SF22">
    <property type="entry name" value="MEMBRANE-BOUND LYTIC MUREIN TRANSGLYCOSYLASE D"/>
    <property type="match status" value="1"/>
</dbReference>
<dbReference type="InterPro" id="IPR018392">
    <property type="entry name" value="LysM"/>
</dbReference>
<gene>
    <name evidence="2" type="ORF">J2Z79_000221</name>
</gene>
<dbReference type="RefSeq" id="WP_209464989.1">
    <property type="nucleotide sequence ID" value="NZ_JAGGLG010000001.1"/>
</dbReference>
<name>A0ABS4JMT2_9FIRM</name>
<dbReference type="Pfam" id="PF01476">
    <property type="entry name" value="LysM"/>
    <property type="match status" value="1"/>
</dbReference>
<dbReference type="Proteomes" id="UP001519289">
    <property type="component" value="Unassembled WGS sequence"/>
</dbReference>
<evidence type="ECO:0000313" key="3">
    <source>
        <dbReference type="Proteomes" id="UP001519289"/>
    </source>
</evidence>
<evidence type="ECO:0000313" key="2">
    <source>
        <dbReference type="EMBL" id="MBP2016848.1"/>
    </source>
</evidence>
<dbReference type="Gene3D" id="3.10.350.10">
    <property type="entry name" value="LysM domain"/>
    <property type="match status" value="1"/>
</dbReference>
<evidence type="ECO:0000259" key="1">
    <source>
        <dbReference type="PROSITE" id="PS51782"/>
    </source>
</evidence>
<reference evidence="2 3" key="1">
    <citation type="submission" date="2021-03" db="EMBL/GenBank/DDBJ databases">
        <title>Genomic Encyclopedia of Type Strains, Phase IV (KMG-IV): sequencing the most valuable type-strain genomes for metagenomic binning, comparative biology and taxonomic classification.</title>
        <authorList>
            <person name="Goeker M."/>
        </authorList>
    </citation>
    <scope>NUCLEOTIDE SEQUENCE [LARGE SCALE GENOMIC DNA]</scope>
    <source>
        <strain evidence="2 3">DSM 27138</strain>
    </source>
</reference>